<dbReference type="AlphaFoldDB" id="A0A1F6CAH5"/>
<feature type="chain" id="PRO_5009523282" description="PorV/PorQ family protein" evidence="1">
    <location>
        <begin position="24"/>
        <end position="328"/>
    </location>
</feature>
<dbReference type="Proteomes" id="UP000178606">
    <property type="component" value="Unassembled WGS sequence"/>
</dbReference>
<reference evidence="2 3" key="1">
    <citation type="journal article" date="2016" name="Nat. Commun.">
        <title>Thousands of microbial genomes shed light on interconnected biogeochemical processes in an aquifer system.</title>
        <authorList>
            <person name="Anantharaman K."/>
            <person name="Brown C.T."/>
            <person name="Hug L.A."/>
            <person name="Sharon I."/>
            <person name="Castelle C.J."/>
            <person name="Probst A.J."/>
            <person name="Thomas B.C."/>
            <person name="Singh A."/>
            <person name="Wilkins M.J."/>
            <person name="Karaoz U."/>
            <person name="Brodie E.L."/>
            <person name="Williams K.H."/>
            <person name="Hubbard S.S."/>
            <person name="Banfield J.F."/>
        </authorList>
    </citation>
    <scope>NUCLEOTIDE SEQUENCE [LARGE SCALE GENOMIC DNA]</scope>
    <source>
        <strain evidence="3">RIFCSPLOWO2_12_FULL_64_10</strain>
    </source>
</reference>
<sequence length="328" mass="35921">MRIQAVALSLCAGLLLLTGPARAGEWDDLKPQDYNKTAIQRIGTAGLGFLKISQSARSAGMGDAFSSVADDVSAVFVNPAGITRVRKFGWTTTYTRWFVGTNIYSGAAVYSLGKGGLVGFSTVYLKPEDTEETTTLQPEGTGKIIKAGDVVIGLVYAYPMTDKLSFGIKFDWLRETILDRSLSTFKIDVGSLFHTGFHHLRVAMSLKNLGQNQSYLYTTFWMPISYNMAISDELIGKQGDPLCLTASLETVYAVDYKQRYHVGGELWLGDILALRGGYKFNYDLESYSVGAGVKYGMGRGRTLLLDVAYTKVNSLMQSPLRVSMGSTF</sequence>
<evidence type="ECO:0008006" key="4">
    <source>
        <dbReference type="Google" id="ProtNLM"/>
    </source>
</evidence>
<proteinExistence type="predicted"/>
<dbReference type="NCBIfam" id="NF033709">
    <property type="entry name" value="PorV_fam"/>
    <property type="match status" value="1"/>
</dbReference>
<evidence type="ECO:0000313" key="2">
    <source>
        <dbReference type="EMBL" id="OGG46163.1"/>
    </source>
</evidence>
<dbReference type="Gene3D" id="2.40.160.60">
    <property type="entry name" value="Outer membrane protein transport protein (OMPP1/FadL/TodX)"/>
    <property type="match status" value="1"/>
</dbReference>
<gene>
    <name evidence="2" type="ORF">A3F84_26145</name>
</gene>
<evidence type="ECO:0000313" key="3">
    <source>
        <dbReference type="Proteomes" id="UP000178606"/>
    </source>
</evidence>
<protein>
    <recommendedName>
        <fullName evidence="4">PorV/PorQ family protein</fullName>
    </recommendedName>
</protein>
<organism evidence="2 3">
    <name type="scientific">Handelsmanbacteria sp. (strain RIFCSPLOWO2_12_FULL_64_10)</name>
    <dbReference type="NCBI Taxonomy" id="1817868"/>
    <lineage>
        <taxon>Bacteria</taxon>
        <taxon>Candidatus Handelsmaniibacteriota</taxon>
    </lineage>
</organism>
<feature type="signal peptide" evidence="1">
    <location>
        <begin position="1"/>
        <end position="23"/>
    </location>
</feature>
<dbReference type="EMBL" id="MFKF01000338">
    <property type="protein sequence ID" value="OGG46163.1"/>
    <property type="molecule type" value="Genomic_DNA"/>
</dbReference>
<comment type="caution">
    <text evidence="2">The sequence shown here is derived from an EMBL/GenBank/DDBJ whole genome shotgun (WGS) entry which is preliminary data.</text>
</comment>
<dbReference type="SUPFAM" id="SSF56935">
    <property type="entry name" value="Porins"/>
    <property type="match status" value="1"/>
</dbReference>
<accession>A0A1F6CAH5</accession>
<name>A0A1F6CAH5_HANXR</name>
<keyword evidence="1" id="KW-0732">Signal</keyword>
<evidence type="ECO:0000256" key="1">
    <source>
        <dbReference type="SAM" id="SignalP"/>
    </source>
</evidence>